<protein>
    <submittedName>
        <fullName evidence="3">Guanylate-binding protein</fullName>
    </submittedName>
</protein>
<dbReference type="GO" id="GO:0003924">
    <property type="term" value="F:GTPase activity"/>
    <property type="evidence" value="ECO:0007669"/>
    <property type="project" value="InterPro"/>
</dbReference>
<feature type="region of interest" description="Disordered" evidence="1">
    <location>
        <begin position="249"/>
        <end position="333"/>
    </location>
</feature>
<dbReference type="InterPro" id="IPR015894">
    <property type="entry name" value="Guanylate-bd_N"/>
</dbReference>
<name>A0A0M0K3M8_9EUKA</name>
<accession>A0A0M0K3M8</accession>
<dbReference type="AlphaFoldDB" id="A0A0M0K3M8"/>
<dbReference type="Gene3D" id="3.40.50.300">
    <property type="entry name" value="P-loop containing nucleotide triphosphate hydrolases"/>
    <property type="match status" value="1"/>
</dbReference>
<feature type="compositionally biased region" description="Low complexity" evidence="1">
    <location>
        <begin position="268"/>
        <end position="283"/>
    </location>
</feature>
<sequence length="1135" mass="124663">MRGLFGGGKKEKTPLEAQALQQALAVVPTDRTTLAQKIANAEAAGVDPILVNAAKRKQVELDLDHWIATSNTVDASDVDAADICELELKKGISAAKSLGVNPYHIEAAKRQAIEFAIKRALVHPSSREDEDFFYSQLRNATREAKAAGVASNSAALMAAEERLAKRNLLLSERRKTVAEEGQRRATAEAEAHKAAKGRSGDGATAPLKPPTPPLSIKEVVQKLKTSPITPLPTVSEAALEQKLLVSRQKSVDEGNVREPSRRERAPSSRRSSVPCAASTSASSRLSLPRDGDAVDGDADQQTQRAAVEPLPLPPETKRAAVEPQPLPPQTQRAAVEPLPLPPQRMLTRIVSESLIAISSHVASSVASLSDPKLATELNIKALMGAETLDLVGLQKVIDEAERQEAVLMHSSLGATPEGGPEGYTDEAAATPTEIAAIAGLEDARQLYAAGKAATGGLERVLRDPPAVDSEYVRELRAAVDEYVRLKLPKGEALTAARAALEAVSTAVADVRKHMSVRPLDLAVLEAAIMEASRARVPGEDKAMVAAREVLEAGTQALKALNVEVNKVPINAKGLKKALEAAKEPLLAGREAEGVIEKAEALLEAVLMLLDVQLPPEHRAHLDTEMVSEEIRDIGDKLQRAIDVGVNKQDDAWQRVNGVRQAWMEIAPKEAPKIEVGKPRRSDGIEFWFVNADKLRLSKLTQMPSLQQLLKWDRRDGAGSWVLKFPITYEDAFLGVHSGSIVAVTHCWETEENPDPTGAQMKSLLEYLARRHLIRWVWFDFSCTYQGKRTMAQQHDFDEMLPHINLLYLGASVLILFDLRYMHRFWTQLEAWLSFQKCTPYGVKPASEAERRFEIVCIHGAEETSSTSREHLIATWLKKTCQEAHDFLSKPDVLVTNKKDKEVMLPTVKRMNATVKEVFQRINPHSTVWLELKGNTLDIQKEAANEVLEKYRDTPLNVISVCGPLRIGKSYLMNSLLEMDSVFGVSSQNVSFTRGIHLSSLLLPYSRLIPSEATEPRIAFCDMEGQDDQGDAYDIKLATPLLIISKVVILMILGKPPKERILQTLMKMIMAAKQVRKPPPAEVVEMVDGAGVVNDEADEPSRTDLFGNLHVVLRDVNTDEAECHRIIFEMEDETSA</sequence>
<feature type="region of interest" description="Disordered" evidence="1">
    <location>
        <begin position="175"/>
        <end position="214"/>
    </location>
</feature>
<dbReference type="EMBL" id="JWZX01001524">
    <property type="protein sequence ID" value="KOO33419.1"/>
    <property type="molecule type" value="Genomic_DNA"/>
</dbReference>
<dbReference type="GO" id="GO:0005525">
    <property type="term" value="F:GTP binding"/>
    <property type="evidence" value="ECO:0007669"/>
    <property type="project" value="InterPro"/>
</dbReference>
<reference evidence="4" key="1">
    <citation type="journal article" date="2015" name="PLoS Genet.">
        <title>Genome Sequence and Transcriptome Analyses of Chrysochromulina tobin: Metabolic Tools for Enhanced Algal Fitness in the Prominent Order Prymnesiales (Haptophyceae).</title>
        <authorList>
            <person name="Hovde B.T."/>
            <person name="Deodato C.R."/>
            <person name="Hunsperger H.M."/>
            <person name="Ryken S.A."/>
            <person name="Yost W."/>
            <person name="Jha R.K."/>
            <person name="Patterson J."/>
            <person name="Monnat R.J. Jr."/>
            <person name="Barlow S.B."/>
            <person name="Starkenburg S.R."/>
            <person name="Cattolico R.A."/>
        </authorList>
    </citation>
    <scope>NUCLEOTIDE SEQUENCE</scope>
    <source>
        <strain evidence="4">CCMP291</strain>
    </source>
</reference>
<gene>
    <name evidence="3" type="ORF">Ctob_016175</name>
</gene>
<dbReference type="OrthoDB" id="4485930at2759"/>
<evidence type="ECO:0000313" key="4">
    <source>
        <dbReference type="Proteomes" id="UP000037460"/>
    </source>
</evidence>
<dbReference type="Pfam" id="PF02263">
    <property type="entry name" value="GBP"/>
    <property type="match status" value="1"/>
</dbReference>
<dbReference type="Proteomes" id="UP000037460">
    <property type="component" value="Unassembled WGS sequence"/>
</dbReference>
<feature type="compositionally biased region" description="Basic and acidic residues" evidence="1">
    <location>
        <begin position="249"/>
        <end position="266"/>
    </location>
</feature>
<dbReference type="SUPFAM" id="SSF52540">
    <property type="entry name" value="P-loop containing nucleoside triphosphate hydrolases"/>
    <property type="match status" value="1"/>
</dbReference>
<evidence type="ECO:0000259" key="2">
    <source>
        <dbReference type="Pfam" id="PF02263"/>
    </source>
</evidence>
<comment type="caution">
    <text evidence="3">The sequence shown here is derived from an EMBL/GenBank/DDBJ whole genome shotgun (WGS) entry which is preliminary data.</text>
</comment>
<evidence type="ECO:0000256" key="1">
    <source>
        <dbReference type="SAM" id="MobiDB-lite"/>
    </source>
</evidence>
<feature type="domain" description="Guanylate-binding protein N-terminal" evidence="2">
    <location>
        <begin position="935"/>
        <end position="1033"/>
    </location>
</feature>
<evidence type="ECO:0000313" key="3">
    <source>
        <dbReference type="EMBL" id="KOO33419.1"/>
    </source>
</evidence>
<keyword evidence="4" id="KW-1185">Reference proteome</keyword>
<dbReference type="InterPro" id="IPR027417">
    <property type="entry name" value="P-loop_NTPase"/>
</dbReference>
<proteinExistence type="predicted"/>
<feature type="compositionally biased region" description="Basic and acidic residues" evidence="1">
    <location>
        <begin position="175"/>
        <end position="193"/>
    </location>
</feature>
<dbReference type="PANTHER" id="PTHR10751">
    <property type="entry name" value="GUANYLATE BINDING PROTEIN"/>
    <property type="match status" value="1"/>
</dbReference>
<organism evidence="3 4">
    <name type="scientific">Chrysochromulina tobinii</name>
    <dbReference type="NCBI Taxonomy" id="1460289"/>
    <lineage>
        <taxon>Eukaryota</taxon>
        <taxon>Haptista</taxon>
        <taxon>Haptophyta</taxon>
        <taxon>Prymnesiophyceae</taxon>
        <taxon>Prymnesiales</taxon>
        <taxon>Chrysochromulinaceae</taxon>
        <taxon>Chrysochromulina</taxon>
    </lineage>
</organism>